<feature type="signal peptide" evidence="4">
    <location>
        <begin position="1"/>
        <end position="17"/>
    </location>
</feature>
<dbReference type="AlphaFoldDB" id="A0A9R1WWY0"/>
<name>A0A9R1WWY0_LACSA</name>
<gene>
    <name evidence="6" type="ORF">LSAT_V11C800446680</name>
</gene>
<sequence length="452" mass="50547">MFPLLIIFILFPILSLANIQQFYDCSTGLYTCGLAISYISYPFWGNGRPSYCGLEGFGYLQRRQRHHSPNRQHHVPWSVVSVSSTAYDQFNRSEMMPLEKLFWMGFLMEFRVDGGRNFSWWESSGGTCCYSWSIRSVVDSDQCKGYPQNIALPSSSKIILCNMMNAYITCCNILTSYDHVPTGSTCQPSHFIWHHHSRTDSGVFRRAGRTPALLPLPTPSDLIWWMPPITYTTIKKCVYPQHHHSKSSTQHSASVNNTKLTLARDDLWEGTQPNACSLKPNKSLTDTTFQSTFFSYVPDGSLLLGYTFFVWKMLLGRFQIGTCLIVLVNGNEDGRLSFIGNRSIVVGEGCECVIGVPVLRTTFEGFNRSETTPLHELLSMGFQMEYRVDGGGICSQCQSSGGSCWSDSNSLVSITLLGICPDGVSLLVCGSVCRLAQISLIISLEFLAVDQK</sequence>
<dbReference type="EMBL" id="NBSK02000008">
    <property type="protein sequence ID" value="KAJ0190791.1"/>
    <property type="molecule type" value="Genomic_DNA"/>
</dbReference>
<dbReference type="InterPro" id="IPR032872">
    <property type="entry name" value="WAK_assoc_C"/>
</dbReference>
<dbReference type="GO" id="GO:0005524">
    <property type="term" value="F:ATP binding"/>
    <property type="evidence" value="ECO:0007669"/>
    <property type="project" value="UniProtKB-KW"/>
</dbReference>
<feature type="chain" id="PRO_5040468725" description="Wall-associated receptor kinase C-terminal domain-containing protein" evidence="4">
    <location>
        <begin position="18"/>
        <end position="452"/>
    </location>
</feature>
<dbReference type="Proteomes" id="UP000235145">
    <property type="component" value="Unassembled WGS sequence"/>
</dbReference>
<proteinExistence type="predicted"/>
<evidence type="ECO:0000313" key="6">
    <source>
        <dbReference type="EMBL" id="KAJ0190791.1"/>
    </source>
</evidence>
<evidence type="ECO:0000256" key="3">
    <source>
        <dbReference type="ARBA" id="ARBA00023180"/>
    </source>
</evidence>
<dbReference type="Pfam" id="PF14380">
    <property type="entry name" value="WAK_assoc"/>
    <property type="match status" value="1"/>
</dbReference>
<keyword evidence="7" id="KW-1185">Reference proteome</keyword>
<keyword evidence="1" id="KW-0547">Nucleotide-binding</keyword>
<evidence type="ECO:0000256" key="2">
    <source>
        <dbReference type="ARBA" id="ARBA00022840"/>
    </source>
</evidence>
<evidence type="ECO:0000256" key="1">
    <source>
        <dbReference type="ARBA" id="ARBA00022741"/>
    </source>
</evidence>
<reference evidence="6 7" key="1">
    <citation type="journal article" date="2017" name="Nat. Commun.">
        <title>Genome assembly with in vitro proximity ligation data and whole-genome triplication in lettuce.</title>
        <authorList>
            <person name="Reyes-Chin-Wo S."/>
            <person name="Wang Z."/>
            <person name="Yang X."/>
            <person name="Kozik A."/>
            <person name="Arikit S."/>
            <person name="Song C."/>
            <person name="Xia L."/>
            <person name="Froenicke L."/>
            <person name="Lavelle D.O."/>
            <person name="Truco M.J."/>
            <person name="Xia R."/>
            <person name="Zhu S."/>
            <person name="Xu C."/>
            <person name="Xu H."/>
            <person name="Xu X."/>
            <person name="Cox K."/>
            <person name="Korf I."/>
            <person name="Meyers B.C."/>
            <person name="Michelmore R.W."/>
        </authorList>
    </citation>
    <scope>NUCLEOTIDE SEQUENCE [LARGE SCALE GENOMIC DNA]</scope>
    <source>
        <strain evidence="7">cv. Salinas</strain>
        <tissue evidence="6">Seedlings</tissue>
    </source>
</reference>
<organism evidence="6 7">
    <name type="scientific">Lactuca sativa</name>
    <name type="common">Garden lettuce</name>
    <dbReference type="NCBI Taxonomy" id="4236"/>
    <lineage>
        <taxon>Eukaryota</taxon>
        <taxon>Viridiplantae</taxon>
        <taxon>Streptophyta</taxon>
        <taxon>Embryophyta</taxon>
        <taxon>Tracheophyta</taxon>
        <taxon>Spermatophyta</taxon>
        <taxon>Magnoliopsida</taxon>
        <taxon>eudicotyledons</taxon>
        <taxon>Gunneridae</taxon>
        <taxon>Pentapetalae</taxon>
        <taxon>asterids</taxon>
        <taxon>campanulids</taxon>
        <taxon>Asterales</taxon>
        <taxon>Asteraceae</taxon>
        <taxon>Cichorioideae</taxon>
        <taxon>Cichorieae</taxon>
        <taxon>Lactucinae</taxon>
        <taxon>Lactuca</taxon>
    </lineage>
</organism>
<evidence type="ECO:0000256" key="4">
    <source>
        <dbReference type="SAM" id="SignalP"/>
    </source>
</evidence>
<dbReference type="PANTHER" id="PTHR46008">
    <property type="entry name" value="LEAF RUST 10 DISEASE-RESISTANCE LOCUS RECEPTOR-LIKE PROTEIN KINASE-LIKE 1.4"/>
    <property type="match status" value="1"/>
</dbReference>
<feature type="domain" description="Wall-associated receptor kinase C-terminal" evidence="5">
    <location>
        <begin position="348"/>
        <end position="410"/>
    </location>
</feature>
<dbReference type="PANTHER" id="PTHR46008:SF20">
    <property type="entry name" value="PROTEIN KINASE DOMAIN-CONTAINING PROTEIN"/>
    <property type="match status" value="1"/>
</dbReference>
<keyword evidence="4" id="KW-0732">Signal</keyword>
<evidence type="ECO:0000313" key="7">
    <source>
        <dbReference type="Proteomes" id="UP000235145"/>
    </source>
</evidence>
<evidence type="ECO:0000259" key="5">
    <source>
        <dbReference type="Pfam" id="PF14380"/>
    </source>
</evidence>
<accession>A0A9R1WWY0</accession>
<keyword evidence="2" id="KW-0067">ATP-binding</keyword>
<comment type="caution">
    <text evidence="6">The sequence shown here is derived from an EMBL/GenBank/DDBJ whole genome shotgun (WGS) entry which is preliminary data.</text>
</comment>
<keyword evidence="3" id="KW-0325">Glycoprotein</keyword>
<protein>
    <recommendedName>
        <fullName evidence="5">Wall-associated receptor kinase C-terminal domain-containing protein</fullName>
    </recommendedName>
</protein>